<dbReference type="InterPro" id="IPR006259">
    <property type="entry name" value="Adenyl_kin_sub"/>
</dbReference>
<feature type="binding site" evidence="5">
    <location>
        <position position="192"/>
    </location>
    <ligand>
        <name>ATP</name>
        <dbReference type="ChEBI" id="CHEBI:30616"/>
    </ligand>
</feature>
<dbReference type="PRINTS" id="PR00094">
    <property type="entry name" value="ADENYLTKNASE"/>
</dbReference>
<dbReference type="GO" id="GO:0005524">
    <property type="term" value="F:ATP binding"/>
    <property type="evidence" value="ECO:0007669"/>
    <property type="project" value="UniProtKB-UniRule"/>
</dbReference>
<comment type="similarity">
    <text evidence="5 6">Belongs to the adenylate kinase family.</text>
</comment>
<proteinExistence type="inferred from homology"/>
<keyword evidence="5 7" id="KW-0067">ATP-binding</keyword>
<feature type="binding site" evidence="5">
    <location>
        <position position="36"/>
    </location>
    <ligand>
        <name>AMP</name>
        <dbReference type="ChEBI" id="CHEBI:456215"/>
    </ligand>
</feature>
<dbReference type="HAMAP" id="MF_00235">
    <property type="entry name" value="Adenylate_kinase_Adk"/>
    <property type="match status" value="1"/>
</dbReference>
<feature type="binding site" evidence="5">
    <location>
        <position position="164"/>
    </location>
    <ligand>
        <name>AMP</name>
        <dbReference type="ChEBI" id="CHEBI:456215"/>
    </ligand>
</feature>
<keyword evidence="1 5" id="KW-0808">Transferase</keyword>
<feature type="binding site" evidence="5">
    <location>
        <position position="89"/>
    </location>
    <ligand>
        <name>AMP</name>
        <dbReference type="ChEBI" id="CHEBI:456215"/>
    </ligand>
</feature>
<keyword evidence="3 5" id="KW-0547">Nucleotide-binding</keyword>
<dbReference type="GO" id="GO:0004017">
    <property type="term" value="F:AMP kinase activity"/>
    <property type="evidence" value="ECO:0007669"/>
    <property type="project" value="UniProtKB-UniRule"/>
</dbReference>
<comment type="subcellular location">
    <subcellularLocation>
        <location evidence="5 7">Cytoplasm</location>
    </subcellularLocation>
</comment>
<keyword evidence="4 5" id="KW-0418">Kinase</keyword>
<comment type="catalytic activity">
    <reaction evidence="5 7">
        <text>AMP + ATP = 2 ADP</text>
        <dbReference type="Rhea" id="RHEA:12973"/>
        <dbReference type="ChEBI" id="CHEBI:30616"/>
        <dbReference type="ChEBI" id="CHEBI:456215"/>
        <dbReference type="ChEBI" id="CHEBI:456216"/>
        <dbReference type="EC" id="2.7.4.3"/>
    </reaction>
</comment>
<dbReference type="InterPro" id="IPR027417">
    <property type="entry name" value="P-loop_NTPase"/>
</dbReference>
<accession>A0A0H4TR44</accession>
<dbReference type="EMBL" id="KT007009">
    <property type="protein sequence ID" value="AKQ03244.1"/>
    <property type="molecule type" value="Genomic_DNA"/>
</dbReference>
<sequence>MNILILGPQGSGKGTQAKLLSEKFGLFYFESGNFLRELSKTKPDVGERINRGELIPDEEMLGLVKDFLEKNAPSGQNMLLDGYPRSVVQYENLKGWLESKGSKIDHAILLEISQEESVRRLSARRMDKTTGKIYNLVTAPPLPEVNQENLIQREDDKPDAIKVRLDKYQEVTAPLVSQLEKEGILKKVNGERPIEVIFADLQEIVGVGA</sequence>
<dbReference type="CDD" id="cd01428">
    <property type="entry name" value="ADK"/>
    <property type="match status" value="1"/>
</dbReference>
<feature type="binding site" evidence="5">
    <location>
        <position position="31"/>
    </location>
    <ligand>
        <name>AMP</name>
        <dbReference type="ChEBI" id="CHEBI:456215"/>
    </ligand>
</feature>
<evidence type="ECO:0000256" key="2">
    <source>
        <dbReference type="ARBA" id="ARBA00022727"/>
    </source>
</evidence>
<evidence type="ECO:0000256" key="4">
    <source>
        <dbReference type="ARBA" id="ARBA00022777"/>
    </source>
</evidence>
<organism evidence="8">
    <name type="scientific">uncultured Microgenomates bacterium Rifle_16ft_4_minimus_37906</name>
    <dbReference type="NCBI Taxonomy" id="1665116"/>
    <lineage>
        <taxon>Bacteria</taxon>
        <taxon>Candidatus Microgenomatota</taxon>
        <taxon>environmental samples</taxon>
    </lineage>
</organism>
<feature type="binding site" evidence="5">
    <location>
        <begin position="53"/>
        <end position="55"/>
    </location>
    <ligand>
        <name>AMP</name>
        <dbReference type="ChEBI" id="CHEBI:456215"/>
    </ligand>
</feature>
<dbReference type="PANTHER" id="PTHR23359">
    <property type="entry name" value="NUCLEOTIDE KINASE"/>
    <property type="match status" value="1"/>
</dbReference>
<dbReference type="PROSITE" id="PS00113">
    <property type="entry name" value="ADENYLATE_KINASE"/>
    <property type="match status" value="1"/>
</dbReference>
<dbReference type="SUPFAM" id="SSF52540">
    <property type="entry name" value="P-loop containing nucleoside triphosphate hydrolases"/>
    <property type="match status" value="1"/>
</dbReference>
<dbReference type="Gene3D" id="3.40.50.300">
    <property type="entry name" value="P-loop containing nucleotide triphosphate hydrolases"/>
    <property type="match status" value="1"/>
</dbReference>
<feature type="binding site" evidence="5">
    <location>
        <position position="124"/>
    </location>
    <ligand>
        <name>ATP</name>
        <dbReference type="ChEBI" id="CHEBI:30616"/>
    </ligand>
</feature>
<gene>
    <name evidence="5" type="primary">adk</name>
</gene>
<dbReference type="NCBIfam" id="TIGR01351">
    <property type="entry name" value="adk"/>
    <property type="match status" value="1"/>
</dbReference>
<protein>
    <recommendedName>
        <fullName evidence="5 7">Adenylate kinase</fullName>
        <shortName evidence="5">AK</shortName>
        <ecNumber evidence="5 7">2.7.4.3</ecNumber>
    </recommendedName>
    <alternativeName>
        <fullName evidence="5">ATP-AMP transphosphorylase</fullName>
    </alternativeName>
    <alternativeName>
        <fullName evidence="5">ATP:AMP phosphotransferase</fullName>
    </alternativeName>
    <alternativeName>
        <fullName evidence="5">Adenylate monophosphate kinase</fullName>
    </alternativeName>
</protein>
<dbReference type="EC" id="2.7.4.3" evidence="5 7"/>
<evidence type="ECO:0000256" key="7">
    <source>
        <dbReference type="RuleBase" id="RU003331"/>
    </source>
</evidence>
<dbReference type="InterPro" id="IPR033690">
    <property type="entry name" value="Adenylat_kinase_CS"/>
</dbReference>
<evidence type="ECO:0000256" key="5">
    <source>
        <dbReference type="HAMAP-Rule" id="MF_00235"/>
    </source>
</evidence>
<comment type="pathway">
    <text evidence="5">Purine metabolism; AMP biosynthesis via salvage pathway; AMP from ADP: step 1/1.</text>
</comment>
<evidence type="ECO:0000256" key="1">
    <source>
        <dbReference type="ARBA" id="ARBA00022679"/>
    </source>
</evidence>
<dbReference type="GO" id="GO:0044209">
    <property type="term" value="P:AMP salvage"/>
    <property type="evidence" value="ECO:0007669"/>
    <property type="project" value="UniProtKB-UniRule"/>
</dbReference>
<dbReference type="UniPathway" id="UPA00588">
    <property type="reaction ID" value="UER00649"/>
</dbReference>
<dbReference type="Pfam" id="PF00406">
    <property type="entry name" value="ADK"/>
    <property type="match status" value="1"/>
</dbReference>
<keyword evidence="5" id="KW-0963">Cytoplasm</keyword>
<reference evidence="8" key="1">
    <citation type="journal article" date="2015" name="ISME J.">
        <title>Aquifer environment selects for microbial species cohorts in sediment and groundwater.</title>
        <authorList>
            <person name="Hug L.A."/>
            <person name="Thomas B.C."/>
            <person name="Brown C.T."/>
            <person name="Frischkorn K.R."/>
            <person name="Williams K.H."/>
            <person name="Tringe S.G."/>
            <person name="Banfield J.F."/>
        </authorList>
    </citation>
    <scope>NUCLEOTIDE SEQUENCE</scope>
</reference>
<evidence type="ECO:0000256" key="3">
    <source>
        <dbReference type="ARBA" id="ARBA00022741"/>
    </source>
</evidence>
<feature type="binding site" evidence="5">
    <location>
        <begin position="82"/>
        <end position="85"/>
    </location>
    <ligand>
        <name>AMP</name>
        <dbReference type="ChEBI" id="CHEBI:456215"/>
    </ligand>
</feature>
<feature type="binding site" evidence="5">
    <location>
        <position position="153"/>
    </location>
    <ligand>
        <name>AMP</name>
        <dbReference type="ChEBI" id="CHEBI:456215"/>
    </ligand>
</feature>
<feature type="binding site" evidence="5">
    <location>
        <begin position="10"/>
        <end position="15"/>
    </location>
    <ligand>
        <name>ATP</name>
        <dbReference type="ChEBI" id="CHEBI:30616"/>
    </ligand>
</feature>
<dbReference type="GO" id="GO:0005737">
    <property type="term" value="C:cytoplasm"/>
    <property type="evidence" value="ECO:0007669"/>
    <property type="project" value="UniProtKB-SubCell"/>
</dbReference>
<name>A0A0H4TR44_9BACT</name>
<keyword evidence="2 5" id="KW-0545">Nucleotide biosynthesis</keyword>
<evidence type="ECO:0000256" key="6">
    <source>
        <dbReference type="RuleBase" id="RU003330"/>
    </source>
</evidence>
<feature type="binding site" evidence="5">
    <location>
        <begin position="133"/>
        <end position="134"/>
    </location>
    <ligand>
        <name>ATP</name>
        <dbReference type="ChEBI" id="CHEBI:30616"/>
    </ligand>
</feature>
<comment type="caution">
    <text evidence="5">Lacks conserved residue(s) required for the propagation of feature annotation.</text>
</comment>
<comment type="domain">
    <text evidence="5">Consists of three domains, a large central CORE domain and two small peripheral domains, NMPbind and LID, which undergo movements during catalysis. The LID domain closes over the site of phosphoryl transfer upon ATP binding. Assembling and dissambling the active center during each catalytic cycle provides an effective means to prevent ATP hydrolysis.</text>
</comment>
<dbReference type="AlphaFoldDB" id="A0A0H4TR44"/>
<evidence type="ECO:0000313" key="8">
    <source>
        <dbReference type="EMBL" id="AKQ03244.1"/>
    </source>
</evidence>
<dbReference type="InterPro" id="IPR000850">
    <property type="entry name" value="Adenylat/UMP-CMP_kin"/>
</dbReference>
<comment type="subunit">
    <text evidence="5 7">Monomer.</text>
</comment>
<comment type="function">
    <text evidence="5">Catalyzes the reversible transfer of the terminal phosphate group between ATP and AMP. Plays an important role in cellular energy homeostasis and in adenine nucleotide metabolism.</text>
</comment>